<dbReference type="SMART" id="SM00360">
    <property type="entry name" value="RRM"/>
    <property type="match status" value="1"/>
</dbReference>
<dbReference type="EMBL" id="JAUHHV010000003">
    <property type="protein sequence ID" value="KAK1430438.1"/>
    <property type="molecule type" value="Genomic_DNA"/>
</dbReference>
<dbReference type="InterPro" id="IPR035979">
    <property type="entry name" value="RBD_domain_sf"/>
</dbReference>
<evidence type="ECO:0000313" key="4">
    <source>
        <dbReference type="EMBL" id="KAK1430438.1"/>
    </source>
</evidence>
<reference evidence="4" key="1">
    <citation type="journal article" date="2023" name="bioRxiv">
        <title>Improved chromosome-level genome assembly for marigold (Tagetes erecta).</title>
        <authorList>
            <person name="Jiang F."/>
            <person name="Yuan L."/>
            <person name="Wang S."/>
            <person name="Wang H."/>
            <person name="Xu D."/>
            <person name="Wang A."/>
            <person name="Fan W."/>
        </authorList>
    </citation>
    <scope>NUCLEOTIDE SEQUENCE</scope>
    <source>
        <strain evidence="4">WSJ</strain>
        <tissue evidence="4">Leaf</tissue>
    </source>
</reference>
<dbReference type="SUPFAM" id="SSF54928">
    <property type="entry name" value="RNA-binding domain, RBD"/>
    <property type="match status" value="1"/>
</dbReference>
<keyword evidence="1" id="KW-0694">RNA-binding</keyword>
<feature type="compositionally biased region" description="Polar residues" evidence="2">
    <location>
        <begin position="43"/>
        <end position="57"/>
    </location>
</feature>
<dbReference type="Proteomes" id="UP001229421">
    <property type="component" value="Unassembled WGS sequence"/>
</dbReference>
<keyword evidence="5" id="KW-1185">Reference proteome</keyword>
<gene>
    <name evidence="4" type="ORF">QVD17_13157</name>
</gene>
<feature type="domain" description="RRM" evidence="3">
    <location>
        <begin position="79"/>
        <end position="156"/>
    </location>
</feature>
<dbReference type="Pfam" id="PF00076">
    <property type="entry name" value="RRM_1"/>
    <property type="match status" value="1"/>
</dbReference>
<evidence type="ECO:0000256" key="1">
    <source>
        <dbReference type="PROSITE-ProRule" id="PRU00176"/>
    </source>
</evidence>
<feature type="compositionally biased region" description="Polar residues" evidence="2">
    <location>
        <begin position="608"/>
        <end position="631"/>
    </location>
</feature>
<dbReference type="AlphaFoldDB" id="A0AAD8KWS3"/>
<proteinExistence type="predicted"/>
<accession>A0AAD8KWS3</accession>
<feature type="region of interest" description="Disordered" evidence="2">
    <location>
        <begin position="1"/>
        <end position="57"/>
    </location>
</feature>
<dbReference type="PANTHER" id="PTHR34427:SF5">
    <property type="entry name" value="DUF4283 DOMAIN-CONTAINING PROTEIN"/>
    <property type="match status" value="1"/>
</dbReference>
<dbReference type="PANTHER" id="PTHR34427">
    <property type="entry name" value="DUF4283 DOMAIN PROTEIN"/>
    <property type="match status" value="1"/>
</dbReference>
<feature type="region of interest" description="Disordered" evidence="2">
    <location>
        <begin position="593"/>
        <end position="631"/>
    </location>
</feature>
<comment type="caution">
    <text evidence="4">The sequence shown here is derived from an EMBL/GenBank/DDBJ whole genome shotgun (WGS) entry which is preliminary data.</text>
</comment>
<evidence type="ECO:0000256" key="2">
    <source>
        <dbReference type="SAM" id="MobiDB-lite"/>
    </source>
</evidence>
<protein>
    <recommendedName>
        <fullName evidence="3">RRM domain-containing protein</fullName>
    </recommendedName>
</protein>
<dbReference type="GO" id="GO:0003723">
    <property type="term" value="F:RNA binding"/>
    <property type="evidence" value="ECO:0007669"/>
    <property type="project" value="UniProtKB-UniRule"/>
</dbReference>
<feature type="region of interest" description="Disordered" evidence="2">
    <location>
        <begin position="397"/>
        <end position="417"/>
    </location>
</feature>
<name>A0AAD8KWS3_TARER</name>
<feature type="compositionally biased region" description="Basic and acidic residues" evidence="2">
    <location>
        <begin position="8"/>
        <end position="41"/>
    </location>
</feature>
<dbReference type="PROSITE" id="PS50102">
    <property type="entry name" value="RRM"/>
    <property type="match status" value="1"/>
</dbReference>
<feature type="compositionally biased region" description="Low complexity" evidence="2">
    <location>
        <begin position="593"/>
        <end position="607"/>
    </location>
</feature>
<dbReference type="InterPro" id="IPR000504">
    <property type="entry name" value="RRM_dom"/>
</dbReference>
<dbReference type="CDD" id="cd00590">
    <property type="entry name" value="RRM_SF"/>
    <property type="match status" value="1"/>
</dbReference>
<feature type="region of interest" description="Disordered" evidence="2">
    <location>
        <begin position="555"/>
        <end position="579"/>
    </location>
</feature>
<organism evidence="4 5">
    <name type="scientific">Tagetes erecta</name>
    <name type="common">African marigold</name>
    <dbReference type="NCBI Taxonomy" id="13708"/>
    <lineage>
        <taxon>Eukaryota</taxon>
        <taxon>Viridiplantae</taxon>
        <taxon>Streptophyta</taxon>
        <taxon>Embryophyta</taxon>
        <taxon>Tracheophyta</taxon>
        <taxon>Spermatophyta</taxon>
        <taxon>Magnoliopsida</taxon>
        <taxon>eudicotyledons</taxon>
        <taxon>Gunneridae</taxon>
        <taxon>Pentapetalae</taxon>
        <taxon>asterids</taxon>
        <taxon>campanulids</taxon>
        <taxon>Asterales</taxon>
        <taxon>Asteraceae</taxon>
        <taxon>Asteroideae</taxon>
        <taxon>Heliantheae alliance</taxon>
        <taxon>Tageteae</taxon>
        <taxon>Tagetes</taxon>
    </lineage>
</organism>
<evidence type="ECO:0000259" key="3">
    <source>
        <dbReference type="PROSITE" id="PS50102"/>
    </source>
</evidence>
<dbReference type="Gene3D" id="3.30.70.330">
    <property type="match status" value="1"/>
</dbReference>
<sequence>MRKMSVRVCEREIQEERGRNNKKNGEDGESSGKRVFNEGDKGNVNSVNATKSNGDHNNQINKIIKDRVQSQRGCQSTLTSFYISNLPENCIKGDLKVIFKEFGKIKEIYIAGKKNREGLWFGFVRFTDIHDASNTEEKMQGIKFFNRILQVNVARYNRNGDVLRVNRGGGDKQHFQSGPNYGLHTLSHLASTNRNSFRDALLKNTATTKEKVITVDLDDDSPMKARYHASLIARTKSLGLLSDIKILAEDAGVANLQIRYLGGLFILLSFPSQLEANGFLLDKQIWDGWFTKVEAWHGQSIPFERVAWLRIHGVPPHLWNPSVFNKIGSSFGRLLQPAESSWDDGNFSYGCVGILASNASPINDDLSLRWGKKSFRCWINESPVDWYPGCLDKGSGSIHSRPLPNQSPASSKPTDPVGSHPVVPNFEFLGSKSTVPLITSPVAADMHVNLKETPTMFPVPAPVPGDKGHLTVDPVSPINTALNVHAPLEAEVSAALLKGQHHFSFLGLSPPLAEQRCTLHAEINCHAFIAKGGSNSNKRARKFKKKYMGRCSAPCGPYSDSDSSGPLKAQRPIKRPRPVEPITFLQPLDPLSQSSPFSGSSSIPSSSHFLTNPGPTQLGSTEMESSAVPNSVTDSLERNALDGSGIYGNDVASQGQHLINNIDEEIEATKSVAECIGVHLNGHEHLIRDVINADGAANLDQ</sequence>
<feature type="compositionally biased region" description="Polar residues" evidence="2">
    <location>
        <begin position="403"/>
        <end position="413"/>
    </location>
</feature>
<evidence type="ECO:0000313" key="5">
    <source>
        <dbReference type="Proteomes" id="UP001229421"/>
    </source>
</evidence>
<dbReference type="InterPro" id="IPR012677">
    <property type="entry name" value="Nucleotide-bd_a/b_plait_sf"/>
</dbReference>